<organism evidence="1 2">
    <name type="scientific">Pistacia integerrima</name>
    <dbReference type="NCBI Taxonomy" id="434235"/>
    <lineage>
        <taxon>Eukaryota</taxon>
        <taxon>Viridiplantae</taxon>
        <taxon>Streptophyta</taxon>
        <taxon>Embryophyta</taxon>
        <taxon>Tracheophyta</taxon>
        <taxon>Spermatophyta</taxon>
        <taxon>Magnoliopsida</taxon>
        <taxon>eudicotyledons</taxon>
        <taxon>Gunneridae</taxon>
        <taxon>Pentapetalae</taxon>
        <taxon>rosids</taxon>
        <taxon>malvids</taxon>
        <taxon>Sapindales</taxon>
        <taxon>Anacardiaceae</taxon>
        <taxon>Pistacia</taxon>
    </lineage>
</organism>
<gene>
    <name evidence="1" type="ORF">Pint_27569</name>
</gene>
<keyword evidence="2" id="KW-1185">Reference proteome</keyword>
<comment type="caution">
    <text evidence="1">The sequence shown here is derived from an EMBL/GenBank/DDBJ whole genome shotgun (WGS) entry which is preliminary data.</text>
</comment>
<sequence>MSCSSPQDDQKSTSRNNGLIVLSSSARQTPSNGHAPQSPEDQKPYKKVVKYKECLKNHAAAIGGSATDGCGEFMPSGEEGTIEALKCSACNCHRNFHKKIECDCPFECYHHSPVVPMVNNGGRALVLSHHHNHPAASTFISLGGEPTHHHQLIMPYKSGSAISESDEKDDGGGVVGRPLEHQKMRKRFRTKFSQEQKEKMLKFAERAEWRIQKLEESIVQQFCQEIGIKRRVLKVWMHNNKHSLAKKNSIN</sequence>
<name>A0ACC0YUJ3_9ROSI</name>
<proteinExistence type="predicted"/>
<accession>A0ACC0YUJ3</accession>
<evidence type="ECO:0000313" key="1">
    <source>
        <dbReference type="EMBL" id="KAJ0041365.1"/>
    </source>
</evidence>
<evidence type="ECO:0000313" key="2">
    <source>
        <dbReference type="Proteomes" id="UP001163603"/>
    </source>
</evidence>
<reference evidence="2" key="1">
    <citation type="journal article" date="2023" name="G3 (Bethesda)">
        <title>Genome assembly and association tests identify interacting loci associated with vigor, precocity, and sex in interspecific pistachio rootstocks.</title>
        <authorList>
            <person name="Palmer W."/>
            <person name="Jacygrad E."/>
            <person name="Sagayaradj S."/>
            <person name="Cavanaugh K."/>
            <person name="Han R."/>
            <person name="Bertier L."/>
            <person name="Beede B."/>
            <person name="Kafkas S."/>
            <person name="Golino D."/>
            <person name="Preece J."/>
            <person name="Michelmore R."/>
        </authorList>
    </citation>
    <scope>NUCLEOTIDE SEQUENCE [LARGE SCALE GENOMIC DNA]</scope>
</reference>
<dbReference type="Proteomes" id="UP001163603">
    <property type="component" value="Chromosome 5"/>
</dbReference>
<dbReference type="EMBL" id="CM047740">
    <property type="protein sequence ID" value="KAJ0041365.1"/>
    <property type="molecule type" value="Genomic_DNA"/>
</dbReference>
<protein>
    <submittedName>
        <fullName evidence="1">Uncharacterized protein</fullName>
    </submittedName>
</protein>